<evidence type="ECO:0000256" key="4">
    <source>
        <dbReference type="ARBA" id="ARBA00022598"/>
    </source>
</evidence>
<dbReference type="Gene3D" id="1.10.10.350">
    <property type="match status" value="1"/>
</dbReference>
<dbReference type="SUPFAM" id="SSF52374">
    <property type="entry name" value="Nucleotidylyl transferase"/>
    <property type="match status" value="1"/>
</dbReference>
<protein>
    <recommendedName>
        <fullName evidence="10">Lysine--tRNA ligase</fullName>
        <ecNumber evidence="10">6.1.1.6</ecNumber>
    </recommendedName>
    <alternativeName>
        <fullName evidence="10">Lysyl-tRNA synthetase</fullName>
        <shortName evidence="10">LysRS</shortName>
    </alternativeName>
</protein>
<dbReference type="EMBL" id="JAGVWF010000027">
    <property type="protein sequence ID" value="MBS3059168.1"/>
    <property type="molecule type" value="Genomic_DNA"/>
</dbReference>
<dbReference type="InterPro" id="IPR020751">
    <property type="entry name" value="aa-tRNA-synth_I_codon-bd_sub2"/>
</dbReference>
<dbReference type="GO" id="GO:0004824">
    <property type="term" value="F:lysine-tRNA ligase activity"/>
    <property type="evidence" value="ECO:0007669"/>
    <property type="project" value="UniProtKB-UniRule"/>
</dbReference>
<evidence type="ECO:0000256" key="2">
    <source>
        <dbReference type="ARBA" id="ARBA00005594"/>
    </source>
</evidence>
<dbReference type="SUPFAM" id="SSF48163">
    <property type="entry name" value="An anticodon-binding domain of class I aminoacyl-tRNA synthetases"/>
    <property type="match status" value="1"/>
</dbReference>
<dbReference type="GO" id="GO:0000049">
    <property type="term" value="F:tRNA binding"/>
    <property type="evidence" value="ECO:0007669"/>
    <property type="project" value="InterPro"/>
</dbReference>
<name>A0A7J4IT17_9ARCH</name>
<keyword evidence="4 10" id="KW-0436">Ligase</keyword>
<comment type="subcellular location">
    <subcellularLocation>
        <location evidence="1 10">Cytoplasm</location>
    </subcellularLocation>
</comment>
<dbReference type="InterPro" id="IPR042078">
    <property type="entry name" value="Lys-tRNA-ligase_SC_fold"/>
</dbReference>
<evidence type="ECO:0000313" key="13">
    <source>
        <dbReference type="Proteomes" id="UP000577419"/>
    </source>
</evidence>
<comment type="similarity">
    <text evidence="2 10">Belongs to the class-I aminoacyl-tRNA synthetase family.</text>
</comment>
<dbReference type="NCBIfam" id="TIGR00467">
    <property type="entry name" value="lysS_arch"/>
    <property type="match status" value="1"/>
</dbReference>
<evidence type="ECO:0000256" key="8">
    <source>
        <dbReference type="ARBA" id="ARBA00023146"/>
    </source>
</evidence>
<comment type="caution">
    <text evidence="11">The sequence shown here is derived from an EMBL/GenBank/DDBJ whole genome shotgun (WGS) entry which is preliminary data.</text>
</comment>
<evidence type="ECO:0000313" key="11">
    <source>
        <dbReference type="EMBL" id="HIH07884.1"/>
    </source>
</evidence>
<evidence type="ECO:0000256" key="9">
    <source>
        <dbReference type="ARBA" id="ARBA00048573"/>
    </source>
</evidence>
<keyword evidence="7 10" id="KW-0648">Protein biosynthesis</keyword>
<keyword evidence="8 10" id="KW-0030">Aminoacyl-tRNA synthetase</keyword>
<dbReference type="Proteomes" id="UP000577419">
    <property type="component" value="Unassembled WGS sequence"/>
</dbReference>
<dbReference type="AlphaFoldDB" id="A0A7J4IT17"/>
<dbReference type="HAMAP" id="MF_00177">
    <property type="entry name" value="Lys_tRNA_synth_class1"/>
    <property type="match status" value="1"/>
</dbReference>
<evidence type="ECO:0000256" key="6">
    <source>
        <dbReference type="ARBA" id="ARBA00022840"/>
    </source>
</evidence>
<sequence length="538" mass="60544">MSEKVFWAEQLAAKVASRKKFFFLDKPLPKIKGPGIKSSSSLSGVLHIGRLSDILRGEAVFRALKENVSGAKFIYVTEDMDPLRKVPSNVPKSFEQYIGMPVSDVPDPSGCHKSYSLHFKEMFLETFSSFLLFEPKVYSMREEYRKGSFTPFIFELVSKAEEVRKIVDKFKGKNSGSGGVPWKPICDNCGKLQTTHVTSVEGKKISYVCRDYAFESVKALGCGHEGTSDLRKANGKLAWKSEWAAQWKRWNVVSEGAGKEYNAPNSAWFINAEICEKILGFPMPEPIFYEHLLIGREKMSASVGNVVYPHEWLEVARPESLKLLYMKKLSKTRSFSWAELPLLEKELDSAAAIFYSKKKKTDEEKQVECLYIYSQVKGRTVLPLGIDYYSVAALTPVFPDDKALLDKMVSSGQISAKLSASEKKQWLEIISKARLWVKMHATELKLKFSETYSAKNLSEAIKSSFLEIAGGLESKKSEEEVQAFVFSVAKKNSVKPKELFKALYNVVLNADSGPKFGSLVFAFEKKRIAERLREAGGT</sequence>
<comment type="catalytic activity">
    <reaction evidence="9 10">
        <text>tRNA(Lys) + L-lysine + ATP = L-lysyl-tRNA(Lys) + AMP + diphosphate</text>
        <dbReference type="Rhea" id="RHEA:20792"/>
        <dbReference type="Rhea" id="RHEA-COMP:9696"/>
        <dbReference type="Rhea" id="RHEA-COMP:9697"/>
        <dbReference type="ChEBI" id="CHEBI:30616"/>
        <dbReference type="ChEBI" id="CHEBI:32551"/>
        <dbReference type="ChEBI" id="CHEBI:33019"/>
        <dbReference type="ChEBI" id="CHEBI:78442"/>
        <dbReference type="ChEBI" id="CHEBI:78529"/>
        <dbReference type="ChEBI" id="CHEBI:456215"/>
        <dbReference type="EC" id="6.1.1.6"/>
    </reaction>
</comment>
<dbReference type="GO" id="GO:0006430">
    <property type="term" value="P:lysyl-tRNA aminoacylation"/>
    <property type="evidence" value="ECO:0007669"/>
    <property type="project" value="UniProtKB-UniRule"/>
</dbReference>
<gene>
    <name evidence="10 11" type="primary">lysS</name>
    <name evidence="11" type="ORF">HA237_00770</name>
    <name evidence="12" type="ORF">J4224_01945</name>
</gene>
<dbReference type="PANTHER" id="PTHR37940:SF1">
    <property type="entry name" value="LYSINE--TRNA LIGASE"/>
    <property type="match status" value="1"/>
</dbReference>
<dbReference type="GO" id="GO:0005737">
    <property type="term" value="C:cytoplasm"/>
    <property type="evidence" value="ECO:0007669"/>
    <property type="project" value="UniProtKB-SubCell"/>
</dbReference>
<dbReference type="Pfam" id="PF01921">
    <property type="entry name" value="tRNA-synt_1f"/>
    <property type="match status" value="1"/>
</dbReference>
<keyword evidence="5 10" id="KW-0547">Nucleotide-binding</keyword>
<keyword evidence="3 10" id="KW-0963">Cytoplasm</keyword>
<evidence type="ECO:0000256" key="7">
    <source>
        <dbReference type="ARBA" id="ARBA00022917"/>
    </source>
</evidence>
<dbReference type="GO" id="GO:0005524">
    <property type="term" value="F:ATP binding"/>
    <property type="evidence" value="ECO:0007669"/>
    <property type="project" value="UniProtKB-UniRule"/>
</dbReference>
<dbReference type="Gene3D" id="1.10.10.770">
    <property type="match status" value="1"/>
</dbReference>
<evidence type="ECO:0000256" key="1">
    <source>
        <dbReference type="ARBA" id="ARBA00004496"/>
    </source>
</evidence>
<dbReference type="InterPro" id="IPR014729">
    <property type="entry name" value="Rossmann-like_a/b/a_fold"/>
</dbReference>
<reference evidence="11" key="1">
    <citation type="journal article" date="2020" name="bioRxiv">
        <title>A rank-normalized archaeal taxonomy based on genome phylogeny resolves widespread incomplete and uneven classifications.</title>
        <authorList>
            <person name="Rinke C."/>
            <person name="Chuvochina M."/>
            <person name="Mussig A.J."/>
            <person name="Chaumeil P.-A."/>
            <person name="Waite D.W."/>
            <person name="Whitman W.B."/>
            <person name="Parks D.H."/>
            <person name="Hugenholtz P."/>
        </authorList>
    </citation>
    <scope>NUCLEOTIDE SEQUENCE</scope>
    <source>
        <strain evidence="11">UBA10011</strain>
    </source>
</reference>
<keyword evidence="6 10" id="KW-0067">ATP-binding</keyword>
<dbReference type="EMBL" id="DUFG01000005">
    <property type="protein sequence ID" value="HIH07884.1"/>
    <property type="molecule type" value="Genomic_DNA"/>
</dbReference>
<dbReference type="PANTHER" id="PTHR37940">
    <property type="entry name" value="LYSINE--TRNA LIGASE"/>
    <property type="match status" value="1"/>
</dbReference>
<evidence type="ECO:0000256" key="5">
    <source>
        <dbReference type="ARBA" id="ARBA00022741"/>
    </source>
</evidence>
<dbReference type="EC" id="6.1.1.6" evidence="10"/>
<dbReference type="Gene3D" id="6.10.20.10">
    <property type="entry name" value="Lysine tRNA ligase, stem contact fold domain"/>
    <property type="match status" value="1"/>
</dbReference>
<reference evidence="12" key="3">
    <citation type="submission" date="2021-05" db="EMBL/GenBank/DDBJ databases">
        <title>Protein family content uncovers lineage relationships and bacterial pathway maintenance mechanisms in DPANN archaea.</title>
        <authorList>
            <person name="Castelle C.J."/>
            <person name="Meheust R."/>
            <person name="Jaffe A.L."/>
            <person name="Seitz K."/>
            <person name="Gong X."/>
            <person name="Baker B.J."/>
            <person name="Banfield J.F."/>
        </authorList>
    </citation>
    <scope>NUCLEOTIDE SEQUENCE</scope>
    <source>
        <strain evidence="12">RIFCSPHIGHO2_01_FULL_GW2011_AR10_43_9</strain>
    </source>
</reference>
<dbReference type="Proteomes" id="UP000683213">
    <property type="component" value="Unassembled WGS sequence"/>
</dbReference>
<dbReference type="Gene3D" id="3.40.50.620">
    <property type="entry name" value="HUPs"/>
    <property type="match status" value="2"/>
</dbReference>
<organism evidence="11 13">
    <name type="scientific">Candidatus Iainarchaeum sp</name>
    <dbReference type="NCBI Taxonomy" id="3101447"/>
    <lineage>
        <taxon>Archaea</taxon>
        <taxon>Candidatus Iainarchaeota</taxon>
        <taxon>Candidatus Iainarchaeia</taxon>
        <taxon>Candidatus Iainarchaeales</taxon>
        <taxon>Candidatus Iainarchaeaceae</taxon>
        <taxon>Candidatus Iainarchaeum</taxon>
    </lineage>
</organism>
<comment type="caution">
    <text evidence="10">Lacks conserved residue(s) required for the propagation of feature annotation.</text>
</comment>
<dbReference type="InterPro" id="IPR002904">
    <property type="entry name" value="Lys-tRNA-ligase"/>
</dbReference>
<evidence type="ECO:0000256" key="3">
    <source>
        <dbReference type="ARBA" id="ARBA00022490"/>
    </source>
</evidence>
<evidence type="ECO:0000256" key="10">
    <source>
        <dbReference type="HAMAP-Rule" id="MF_00177"/>
    </source>
</evidence>
<accession>A0A7J4IT17</accession>
<proteinExistence type="inferred from homology"/>
<dbReference type="InterPro" id="IPR008925">
    <property type="entry name" value="aa_tRNA-synth_I_cd-bd_sf"/>
</dbReference>
<reference evidence="12" key="2">
    <citation type="submission" date="2021-03" db="EMBL/GenBank/DDBJ databases">
        <authorList>
            <person name="Jaffe A."/>
        </authorList>
    </citation>
    <scope>NUCLEOTIDE SEQUENCE</scope>
    <source>
        <strain evidence="12">RIFCSPHIGHO2_01_FULL_GW2011_AR10_43_9</strain>
    </source>
</reference>
<evidence type="ECO:0000313" key="12">
    <source>
        <dbReference type="EMBL" id="MBS3059168.1"/>
    </source>
</evidence>